<sequence>MDNNAEEMQAPAGPASIEPRVRRSSQSSMPIKTFPNRQMQLLHEARIQASFNSNHLRDFIHGGRDNAIRKREAFERVEAALDIQDTMKIPPALANTDREELYMLGLKFGKAIMEDEVKHGHDVFAFCTHQHALGISSPFGHNAIMFGPTLELQTTPEQRDKWMPLVKAGKIIGSYVQTELGHGTFVRGLETTATFDESTDEFVVNSPTVTSTKYWPSALGFTASHIILMARLVIKGKDHGVHPFIVQVRSVDDYKNMPGVETGDIGSKMGFNTTDMGYAVFNNIRIPRDHMLMGHSKVLRDGTYIPPAHNKLAYTTLTYTRVGIINNTTFQMAQAAVIASRFSVVREQGVGVATDAIKEVAIITYKSQQYRLLTIMAQAYALVLAAQTCTSEYHALQREQLTGDHSSLPRVHALTAALKAYTTQVAHDGAEDARKCCGGFGYSEMSGLPMILSTIASLPTLEGENYVMYQQTARYLIKGVQAIQQNQPVDSALSYLGLPTTEQCGFTSAGDFLGPDNQMDIYRHRASRLIFEAASLLKKSQDEEKLPYADAWNKHMLSLVRAGRAHIELFVLENFIACVSRCPDAAARLTLTHLRNLFALTTIENPNSPGSLDFAEDGYVNAKQMAIIRDAVGNLLARLLPDLVALGDAWNFTDASLGSAIGMYDGNMYERLMAWTRQLPLNMKARSDDNLHRRGYEGVIGPMLKSRL</sequence>
<keyword evidence="2" id="KW-1185">Reference proteome</keyword>
<dbReference type="EMBL" id="CM047946">
    <property type="protein sequence ID" value="KAI9897900.1"/>
    <property type="molecule type" value="Genomic_DNA"/>
</dbReference>
<evidence type="ECO:0000313" key="1">
    <source>
        <dbReference type="EMBL" id="KAI9897900.1"/>
    </source>
</evidence>
<comment type="caution">
    <text evidence="1">The sequence shown here is derived from an EMBL/GenBank/DDBJ whole genome shotgun (WGS) entry which is preliminary data.</text>
</comment>
<proteinExistence type="predicted"/>
<name>A0ACC0UW02_9HYPO</name>
<evidence type="ECO:0000313" key="2">
    <source>
        <dbReference type="Proteomes" id="UP001163324"/>
    </source>
</evidence>
<gene>
    <name evidence="1" type="ORF">N3K66_007756</name>
</gene>
<organism evidence="1 2">
    <name type="scientific">Trichothecium roseum</name>
    <dbReference type="NCBI Taxonomy" id="47278"/>
    <lineage>
        <taxon>Eukaryota</taxon>
        <taxon>Fungi</taxon>
        <taxon>Dikarya</taxon>
        <taxon>Ascomycota</taxon>
        <taxon>Pezizomycotina</taxon>
        <taxon>Sordariomycetes</taxon>
        <taxon>Hypocreomycetidae</taxon>
        <taxon>Hypocreales</taxon>
        <taxon>Hypocreales incertae sedis</taxon>
        <taxon>Trichothecium</taxon>
    </lineage>
</organism>
<dbReference type="Proteomes" id="UP001163324">
    <property type="component" value="Chromosome 7"/>
</dbReference>
<reference evidence="1" key="1">
    <citation type="submission" date="2022-10" db="EMBL/GenBank/DDBJ databases">
        <title>Complete Genome of Trichothecium roseum strain YXFP-22015, a Plant Pathogen Isolated from Citrus.</title>
        <authorList>
            <person name="Wang Y."/>
            <person name="Zhu L."/>
        </authorList>
    </citation>
    <scope>NUCLEOTIDE SEQUENCE</scope>
    <source>
        <strain evidence="1">YXFP-22015</strain>
    </source>
</reference>
<accession>A0ACC0UW02</accession>
<protein>
    <submittedName>
        <fullName evidence="1">Uncharacterized protein</fullName>
    </submittedName>
</protein>